<organism evidence="1 2">
    <name type="scientific">Paenibacillus rigui</name>
    <dbReference type="NCBI Taxonomy" id="554312"/>
    <lineage>
        <taxon>Bacteria</taxon>
        <taxon>Bacillati</taxon>
        <taxon>Bacillota</taxon>
        <taxon>Bacilli</taxon>
        <taxon>Bacillales</taxon>
        <taxon>Paenibacillaceae</taxon>
        <taxon>Paenibacillus</taxon>
    </lineage>
</organism>
<dbReference type="OrthoDB" id="2469913at2"/>
<comment type="caution">
    <text evidence="1">The sequence shown here is derived from an EMBL/GenBank/DDBJ whole genome shotgun (WGS) entry which is preliminary data.</text>
</comment>
<proteinExistence type="predicted"/>
<dbReference type="AlphaFoldDB" id="A0A229UVR6"/>
<reference evidence="1 2" key="1">
    <citation type="submission" date="2017-07" db="EMBL/GenBank/DDBJ databases">
        <title>Genome sequencing and assembly of Paenibacillus rigui.</title>
        <authorList>
            <person name="Mayilraj S."/>
        </authorList>
    </citation>
    <scope>NUCLEOTIDE SEQUENCE [LARGE SCALE GENOMIC DNA]</scope>
    <source>
        <strain evidence="1 2">JCM 16352</strain>
    </source>
</reference>
<evidence type="ECO:0000313" key="1">
    <source>
        <dbReference type="EMBL" id="OXM87391.1"/>
    </source>
</evidence>
<gene>
    <name evidence="1" type="ORF">CF651_04600</name>
</gene>
<protein>
    <submittedName>
        <fullName evidence="1">Uncharacterized protein</fullName>
    </submittedName>
</protein>
<dbReference type="EMBL" id="NMQW01000005">
    <property type="protein sequence ID" value="OXM87391.1"/>
    <property type="molecule type" value="Genomic_DNA"/>
</dbReference>
<accession>A0A229UVR6</accession>
<dbReference type="RefSeq" id="WP_094013688.1">
    <property type="nucleotide sequence ID" value="NZ_NMQW01000005.1"/>
</dbReference>
<evidence type="ECO:0000313" key="2">
    <source>
        <dbReference type="Proteomes" id="UP000215509"/>
    </source>
</evidence>
<dbReference type="Proteomes" id="UP000215509">
    <property type="component" value="Unassembled WGS sequence"/>
</dbReference>
<name>A0A229UVR6_9BACL</name>
<keyword evidence="2" id="KW-1185">Reference proteome</keyword>
<sequence>MSEHLSFIELLDSNNTVVGSKLFVNFRNDSTVYLSLTSGTLSYECQESNYLESLATILSQLPEGYKMKHQNRVAVTSGKGNQLVDITEFVSLTYLSSVDDKVLKFELRCLFDGNMYSVDSTEDFSIALQKLKNKMNVDFNICAFCENGDFMSTGGEDLRHGWYCLREVIPRKRLLPWFEREDEFKKAIPNLSAFHWCPKFSLSDKEFI</sequence>